<evidence type="ECO:0000313" key="3">
    <source>
        <dbReference type="Proteomes" id="UP001221757"/>
    </source>
</evidence>
<dbReference type="AlphaFoldDB" id="A0AAD7DSN4"/>
<protein>
    <submittedName>
        <fullName evidence="2">Uncharacterized protein</fullName>
    </submittedName>
</protein>
<name>A0AAD7DSN4_MYCRO</name>
<proteinExistence type="predicted"/>
<evidence type="ECO:0000313" key="2">
    <source>
        <dbReference type="EMBL" id="KAJ7697387.1"/>
    </source>
</evidence>
<organism evidence="2 3">
    <name type="scientific">Mycena rosella</name>
    <name type="common">Pink bonnet</name>
    <name type="synonym">Agaricus rosellus</name>
    <dbReference type="NCBI Taxonomy" id="1033263"/>
    <lineage>
        <taxon>Eukaryota</taxon>
        <taxon>Fungi</taxon>
        <taxon>Dikarya</taxon>
        <taxon>Basidiomycota</taxon>
        <taxon>Agaricomycotina</taxon>
        <taxon>Agaricomycetes</taxon>
        <taxon>Agaricomycetidae</taxon>
        <taxon>Agaricales</taxon>
        <taxon>Marasmiineae</taxon>
        <taxon>Mycenaceae</taxon>
        <taxon>Mycena</taxon>
    </lineage>
</organism>
<gene>
    <name evidence="2" type="ORF">B0H17DRAFT_1197445</name>
</gene>
<evidence type="ECO:0000256" key="1">
    <source>
        <dbReference type="SAM" id="MobiDB-lite"/>
    </source>
</evidence>
<feature type="region of interest" description="Disordered" evidence="1">
    <location>
        <begin position="293"/>
        <end position="320"/>
    </location>
</feature>
<feature type="compositionally biased region" description="Pro residues" evidence="1">
    <location>
        <begin position="138"/>
        <end position="148"/>
    </location>
</feature>
<feature type="compositionally biased region" description="Basic residues" evidence="1">
    <location>
        <begin position="301"/>
        <end position="320"/>
    </location>
</feature>
<sequence>MLASRAHGRAYHPAVASTHRAPQARSLRTRPAPTPHSCGRHHPRISGTPPGPPPHRKPLCLHPARPPLQLSLRHAGLLPHLAPHQPHIAPYSALQGSRSRSQARTPHRRRTPPRPAPLRSRPAYPTLHPPRIVATSPVKPPQPRPRSTPAPADAALRTPLPPRRTSAALFCPQARPLPAPRTNSRTPPRASITRSAPLRPRSGPTGSTSGEGLRTTDEGRYTLKAPNSSYSHSQLFVRSSAASESASAFDLDSDVRATCASSLAYIRETIHIVQLPPSPPFHREEAVLQRHTAARSALYPTRRRATRHPSRTRGRGAARR</sequence>
<feature type="region of interest" description="Disordered" evidence="1">
    <location>
        <begin position="91"/>
        <end position="230"/>
    </location>
</feature>
<keyword evidence="3" id="KW-1185">Reference proteome</keyword>
<accession>A0AAD7DSN4</accession>
<comment type="caution">
    <text evidence="2">The sequence shown here is derived from an EMBL/GenBank/DDBJ whole genome shotgun (WGS) entry which is preliminary data.</text>
</comment>
<dbReference type="EMBL" id="JARKIE010000030">
    <property type="protein sequence ID" value="KAJ7697387.1"/>
    <property type="molecule type" value="Genomic_DNA"/>
</dbReference>
<dbReference type="Proteomes" id="UP001221757">
    <property type="component" value="Unassembled WGS sequence"/>
</dbReference>
<feature type="compositionally biased region" description="Basic residues" evidence="1">
    <location>
        <begin position="1"/>
        <end position="10"/>
    </location>
</feature>
<feature type="region of interest" description="Disordered" evidence="1">
    <location>
        <begin position="1"/>
        <end position="64"/>
    </location>
</feature>
<reference evidence="2" key="1">
    <citation type="submission" date="2023-03" db="EMBL/GenBank/DDBJ databases">
        <title>Massive genome expansion in bonnet fungi (Mycena s.s.) driven by repeated elements and novel gene families across ecological guilds.</title>
        <authorList>
            <consortium name="Lawrence Berkeley National Laboratory"/>
            <person name="Harder C.B."/>
            <person name="Miyauchi S."/>
            <person name="Viragh M."/>
            <person name="Kuo A."/>
            <person name="Thoen E."/>
            <person name="Andreopoulos B."/>
            <person name="Lu D."/>
            <person name="Skrede I."/>
            <person name="Drula E."/>
            <person name="Henrissat B."/>
            <person name="Morin E."/>
            <person name="Kohler A."/>
            <person name="Barry K."/>
            <person name="LaButti K."/>
            <person name="Morin E."/>
            <person name="Salamov A."/>
            <person name="Lipzen A."/>
            <person name="Mereny Z."/>
            <person name="Hegedus B."/>
            <person name="Baldrian P."/>
            <person name="Stursova M."/>
            <person name="Weitz H."/>
            <person name="Taylor A."/>
            <person name="Grigoriev I.V."/>
            <person name="Nagy L.G."/>
            <person name="Martin F."/>
            <person name="Kauserud H."/>
        </authorList>
    </citation>
    <scope>NUCLEOTIDE SEQUENCE</scope>
    <source>
        <strain evidence="2">CBHHK067</strain>
    </source>
</reference>